<dbReference type="Proteomes" id="UP000010798">
    <property type="component" value="Chromosome"/>
</dbReference>
<accession>L0DLQ5</accession>
<reference evidence="1 2" key="1">
    <citation type="submission" date="2012-02" db="EMBL/GenBank/DDBJ databases">
        <title>Complete sequence of chromosome of Singulisphaera acidiphila DSM 18658.</title>
        <authorList>
            <consortium name="US DOE Joint Genome Institute (JGI-PGF)"/>
            <person name="Lucas S."/>
            <person name="Copeland A."/>
            <person name="Lapidus A."/>
            <person name="Glavina del Rio T."/>
            <person name="Dalin E."/>
            <person name="Tice H."/>
            <person name="Bruce D."/>
            <person name="Goodwin L."/>
            <person name="Pitluck S."/>
            <person name="Peters L."/>
            <person name="Ovchinnikova G."/>
            <person name="Chertkov O."/>
            <person name="Kyrpides N."/>
            <person name="Mavromatis K."/>
            <person name="Ivanova N."/>
            <person name="Brettin T."/>
            <person name="Detter J.C."/>
            <person name="Han C."/>
            <person name="Larimer F."/>
            <person name="Land M."/>
            <person name="Hauser L."/>
            <person name="Markowitz V."/>
            <person name="Cheng J.-F."/>
            <person name="Hugenholtz P."/>
            <person name="Woyke T."/>
            <person name="Wu D."/>
            <person name="Tindall B."/>
            <person name="Pomrenke H."/>
            <person name="Brambilla E."/>
            <person name="Klenk H.-P."/>
            <person name="Eisen J.A."/>
        </authorList>
    </citation>
    <scope>NUCLEOTIDE SEQUENCE [LARGE SCALE GENOMIC DNA]</scope>
    <source>
        <strain evidence="2">ATCC BAA-1392 / DSM 18658 / VKM B-2454 / MOB10</strain>
    </source>
</reference>
<dbReference type="EMBL" id="CP003364">
    <property type="protein sequence ID" value="AGA29773.1"/>
    <property type="molecule type" value="Genomic_DNA"/>
</dbReference>
<dbReference type="HOGENOM" id="CLU_2901831_0_0_0"/>
<sequence length="62" mass="6775">MSYESAELLERGVFPQNSSTYAQNKGRAIHSEQNRPIFGRGAIDLAGPDEIPGPARIEFGLN</sequence>
<keyword evidence="2" id="KW-1185">Reference proteome</keyword>
<organism evidence="1 2">
    <name type="scientific">Singulisphaera acidiphila (strain ATCC BAA-1392 / DSM 18658 / VKM B-2454 / MOB10)</name>
    <dbReference type="NCBI Taxonomy" id="886293"/>
    <lineage>
        <taxon>Bacteria</taxon>
        <taxon>Pseudomonadati</taxon>
        <taxon>Planctomycetota</taxon>
        <taxon>Planctomycetia</taxon>
        <taxon>Isosphaerales</taxon>
        <taxon>Isosphaeraceae</taxon>
        <taxon>Singulisphaera</taxon>
    </lineage>
</organism>
<gene>
    <name evidence="1" type="ordered locus">Sinac_5641</name>
</gene>
<name>L0DLQ5_SINAD</name>
<evidence type="ECO:0000313" key="2">
    <source>
        <dbReference type="Proteomes" id="UP000010798"/>
    </source>
</evidence>
<dbReference type="AlphaFoldDB" id="L0DLQ5"/>
<protein>
    <submittedName>
        <fullName evidence="1">Uncharacterized protein</fullName>
    </submittedName>
</protein>
<proteinExistence type="predicted"/>
<dbReference type="KEGG" id="saci:Sinac_5641"/>
<evidence type="ECO:0000313" key="1">
    <source>
        <dbReference type="EMBL" id="AGA29773.1"/>
    </source>
</evidence>